<dbReference type="Proteomes" id="UP001320119">
    <property type="component" value="Chromosome"/>
</dbReference>
<dbReference type="InterPro" id="IPR043502">
    <property type="entry name" value="DNA/RNA_pol_sf"/>
</dbReference>
<dbReference type="Gene3D" id="3.30.70.270">
    <property type="match status" value="1"/>
</dbReference>
<evidence type="ECO:0000313" key="7">
    <source>
        <dbReference type="EMBL" id="BCD97705.1"/>
    </source>
</evidence>
<organism evidence="7 8">
    <name type="scientific">Marinagarivorans cellulosilyticus</name>
    <dbReference type="NCBI Taxonomy" id="2721545"/>
    <lineage>
        <taxon>Bacteria</taxon>
        <taxon>Pseudomonadati</taxon>
        <taxon>Pseudomonadota</taxon>
        <taxon>Gammaproteobacteria</taxon>
        <taxon>Cellvibrionales</taxon>
        <taxon>Cellvibrionaceae</taxon>
        <taxon>Marinagarivorans</taxon>
    </lineage>
</organism>
<dbReference type="GO" id="GO:0042276">
    <property type="term" value="P:error-prone translesion synthesis"/>
    <property type="evidence" value="ECO:0007669"/>
    <property type="project" value="TreeGrafter"/>
</dbReference>
<dbReference type="InterPro" id="IPR001126">
    <property type="entry name" value="UmuC"/>
</dbReference>
<keyword evidence="3" id="KW-0741">SOS mutagenesis</keyword>
<dbReference type="SUPFAM" id="SSF100879">
    <property type="entry name" value="Lesion bypass DNA polymerase (Y-family), little finger domain"/>
    <property type="match status" value="1"/>
</dbReference>
<evidence type="ECO:0000256" key="3">
    <source>
        <dbReference type="ARBA" id="ARBA00023199"/>
    </source>
</evidence>
<reference evidence="7 8" key="1">
    <citation type="journal article" date="2022" name="IScience">
        <title>An ultrasensitive nanofiber-based assay for enzymatic hydrolysis and deep-sea microbial degradation of cellulose.</title>
        <authorList>
            <person name="Tsudome M."/>
            <person name="Tachioka M."/>
            <person name="Miyazaki M."/>
            <person name="Uchimura K."/>
            <person name="Tsuda M."/>
            <person name="Takaki Y."/>
            <person name="Deguchi S."/>
        </authorList>
    </citation>
    <scope>NUCLEOTIDE SEQUENCE [LARGE SCALE GENOMIC DNA]</scope>
    <source>
        <strain evidence="7 8">GE09</strain>
    </source>
</reference>
<comment type="similarity">
    <text evidence="1">Belongs to the DNA polymerase type-Y family.</text>
</comment>
<dbReference type="InterPro" id="IPR017961">
    <property type="entry name" value="DNA_pol_Y-fam_little_finger"/>
</dbReference>
<keyword evidence="2" id="KW-0227">DNA damage</keyword>
<keyword evidence="5" id="KW-0742">SOS response</keyword>
<dbReference type="GO" id="GO:0005829">
    <property type="term" value="C:cytosol"/>
    <property type="evidence" value="ECO:0007669"/>
    <property type="project" value="TreeGrafter"/>
</dbReference>
<dbReference type="PROSITE" id="PS50173">
    <property type="entry name" value="UMUC"/>
    <property type="match status" value="1"/>
</dbReference>
<dbReference type="GO" id="GO:0006281">
    <property type="term" value="P:DNA repair"/>
    <property type="evidence" value="ECO:0007669"/>
    <property type="project" value="UniProtKB-KW"/>
</dbReference>
<evidence type="ECO:0000256" key="1">
    <source>
        <dbReference type="ARBA" id="ARBA00010945"/>
    </source>
</evidence>
<dbReference type="GO" id="GO:0009432">
    <property type="term" value="P:SOS response"/>
    <property type="evidence" value="ECO:0007669"/>
    <property type="project" value="UniProtKB-KW"/>
</dbReference>
<feature type="domain" description="UmuC" evidence="6">
    <location>
        <begin position="2"/>
        <end position="186"/>
    </location>
</feature>
<dbReference type="InterPro" id="IPR050116">
    <property type="entry name" value="DNA_polymerase-Y"/>
</dbReference>
<evidence type="ECO:0000256" key="2">
    <source>
        <dbReference type="ARBA" id="ARBA00022763"/>
    </source>
</evidence>
<evidence type="ECO:0000256" key="5">
    <source>
        <dbReference type="ARBA" id="ARBA00023236"/>
    </source>
</evidence>
<dbReference type="PANTHER" id="PTHR11076">
    <property type="entry name" value="DNA REPAIR POLYMERASE UMUC / TRANSFERASE FAMILY MEMBER"/>
    <property type="match status" value="1"/>
</dbReference>
<dbReference type="RefSeq" id="WP_236987179.1">
    <property type="nucleotide sequence ID" value="NZ_AP023086.1"/>
</dbReference>
<dbReference type="Gene3D" id="3.30.1490.100">
    <property type="entry name" value="DNA polymerase, Y-family, little finger domain"/>
    <property type="match status" value="1"/>
</dbReference>
<dbReference type="PANTHER" id="PTHR11076:SF34">
    <property type="entry name" value="PROTEIN UMUC"/>
    <property type="match status" value="1"/>
</dbReference>
<accession>A0AAN1WHH3</accession>
<dbReference type="GO" id="GO:0003887">
    <property type="term" value="F:DNA-directed DNA polymerase activity"/>
    <property type="evidence" value="ECO:0007669"/>
    <property type="project" value="TreeGrafter"/>
</dbReference>
<dbReference type="EMBL" id="AP023086">
    <property type="protein sequence ID" value="BCD97705.1"/>
    <property type="molecule type" value="Genomic_DNA"/>
</dbReference>
<dbReference type="SUPFAM" id="SSF56672">
    <property type="entry name" value="DNA/RNA polymerases"/>
    <property type="match status" value="1"/>
</dbReference>
<keyword evidence="8" id="KW-1185">Reference proteome</keyword>
<evidence type="ECO:0000313" key="8">
    <source>
        <dbReference type="Proteomes" id="UP001320119"/>
    </source>
</evidence>
<dbReference type="Gene3D" id="3.40.1170.60">
    <property type="match status" value="1"/>
</dbReference>
<dbReference type="AlphaFoldDB" id="A0AAN1WHH3"/>
<gene>
    <name evidence="7" type="ORF">MARGE09_P1906</name>
</gene>
<protein>
    <submittedName>
        <fullName evidence="7">DNA polymerase V</fullName>
    </submittedName>
</protein>
<dbReference type="Pfam" id="PF13438">
    <property type="entry name" value="DUF4113"/>
    <property type="match status" value="1"/>
</dbReference>
<evidence type="ECO:0000259" key="6">
    <source>
        <dbReference type="PROSITE" id="PS50173"/>
    </source>
</evidence>
<dbReference type="KEGG" id="marq:MARGE09_P1906"/>
<dbReference type="Pfam" id="PF00817">
    <property type="entry name" value="IMS"/>
    <property type="match status" value="1"/>
</dbReference>
<dbReference type="GO" id="GO:0003684">
    <property type="term" value="F:damaged DNA binding"/>
    <property type="evidence" value="ECO:0007669"/>
    <property type="project" value="InterPro"/>
</dbReference>
<proteinExistence type="inferred from homology"/>
<dbReference type="InterPro" id="IPR036775">
    <property type="entry name" value="DNA_pol_Y-fam_lit_finger_sf"/>
</dbReference>
<sequence length="417" mass="46299">MIALCDQRAFYASCESVFRPDLRSKPIAVLSNNDGCIVALNNEAKTIGLQKFAPYFQQRAIAEQANAHIFSSNYALYGEISKRIMATLKALTPCIEVYSIDECFCDLSGIPVNQLKDLGQSLRSTIWQQQRIQMGVSIGATKTLAKLGQFATKMLPSINGVCILENDHQISWLAKRTPVSEVWGVGRRLTETLQAQGITHAEALRRLPLGLARKLGHRPLEQTVRELNGERCIPFESTSADRQSIVCSRSFGVKIETREALEQALCEFAARACEKLRKQGSVCRAITVFIMTSQHTEHRRTAIESTRLPCPSACSSTMMSSAKALLRTLYRSGYQYAKAGIELKEISPADTYQSDFWAGDNTQVNALMKTIDTINHKFGKGAVFLAAQGATKTHAMKQAHLSPKYLSLWSEIPRIKC</sequence>
<evidence type="ECO:0000256" key="4">
    <source>
        <dbReference type="ARBA" id="ARBA00023204"/>
    </source>
</evidence>
<dbReference type="InterPro" id="IPR043128">
    <property type="entry name" value="Rev_trsase/Diguanyl_cyclase"/>
</dbReference>
<name>A0AAN1WHH3_9GAMM</name>
<dbReference type="Pfam" id="PF11799">
    <property type="entry name" value="IMS_C"/>
    <property type="match status" value="1"/>
</dbReference>
<dbReference type="CDD" id="cd01700">
    <property type="entry name" value="PolY_Pol_V_umuC"/>
    <property type="match status" value="1"/>
</dbReference>
<dbReference type="InterPro" id="IPR025188">
    <property type="entry name" value="DUF4113"/>
</dbReference>
<keyword evidence="4" id="KW-0234">DNA repair</keyword>